<dbReference type="Pfam" id="PF00858">
    <property type="entry name" value="ASC"/>
    <property type="match status" value="1"/>
</dbReference>
<keyword evidence="4 11" id="KW-0812">Transmembrane</keyword>
<feature type="transmembrane region" description="Helical" evidence="12">
    <location>
        <begin position="495"/>
        <end position="514"/>
    </location>
</feature>
<evidence type="ECO:0000256" key="4">
    <source>
        <dbReference type="ARBA" id="ARBA00022692"/>
    </source>
</evidence>
<dbReference type="KEGG" id="hro:HELRODRAFT_162034"/>
<protein>
    <submittedName>
        <fullName evidence="13 14">Uncharacterized protein</fullName>
    </submittedName>
</protein>
<dbReference type="EnsemblMetazoa" id="HelroT162034">
    <property type="protein sequence ID" value="HelroP162034"/>
    <property type="gene ID" value="HelroG162034"/>
</dbReference>
<evidence type="ECO:0000313" key="14">
    <source>
        <dbReference type="EnsemblMetazoa" id="HelroP162034"/>
    </source>
</evidence>
<keyword evidence="9 11" id="KW-0739">Sodium transport</keyword>
<evidence type="ECO:0000313" key="15">
    <source>
        <dbReference type="Proteomes" id="UP000015101"/>
    </source>
</evidence>
<dbReference type="PANTHER" id="PTHR11690">
    <property type="entry name" value="AMILORIDE-SENSITIVE SODIUM CHANNEL-RELATED"/>
    <property type="match status" value="1"/>
</dbReference>
<evidence type="ECO:0000256" key="3">
    <source>
        <dbReference type="ARBA" id="ARBA00022461"/>
    </source>
</evidence>
<evidence type="ECO:0000313" key="13">
    <source>
        <dbReference type="EMBL" id="ESN98602.1"/>
    </source>
</evidence>
<dbReference type="HOGENOM" id="CLU_020415_2_0_1"/>
<dbReference type="CTD" id="20199411"/>
<evidence type="ECO:0000256" key="2">
    <source>
        <dbReference type="ARBA" id="ARBA00022448"/>
    </source>
</evidence>
<keyword evidence="6" id="KW-0915">Sodium</keyword>
<dbReference type="Proteomes" id="UP000015101">
    <property type="component" value="Unassembled WGS sequence"/>
</dbReference>
<dbReference type="InterPro" id="IPR001873">
    <property type="entry name" value="ENaC"/>
</dbReference>
<keyword evidence="10 11" id="KW-0407">Ion channel</keyword>
<evidence type="ECO:0000256" key="10">
    <source>
        <dbReference type="ARBA" id="ARBA00023303"/>
    </source>
</evidence>
<name>T1ES61_HELRO</name>
<dbReference type="Gene3D" id="2.60.470.10">
    <property type="entry name" value="Acid-sensing ion channels like domains"/>
    <property type="match status" value="1"/>
</dbReference>
<keyword evidence="2 11" id="KW-0813">Transport</keyword>
<dbReference type="PANTHER" id="PTHR11690:SF248">
    <property type="entry name" value="PICKPOCKET 17, ISOFORM A"/>
    <property type="match status" value="1"/>
</dbReference>
<evidence type="ECO:0000256" key="11">
    <source>
        <dbReference type="RuleBase" id="RU000679"/>
    </source>
</evidence>
<organism evidence="14 15">
    <name type="scientific">Helobdella robusta</name>
    <name type="common">Californian leech</name>
    <dbReference type="NCBI Taxonomy" id="6412"/>
    <lineage>
        <taxon>Eukaryota</taxon>
        <taxon>Metazoa</taxon>
        <taxon>Spiralia</taxon>
        <taxon>Lophotrochozoa</taxon>
        <taxon>Annelida</taxon>
        <taxon>Clitellata</taxon>
        <taxon>Hirudinea</taxon>
        <taxon>Rhynchobdellida</taxon>
        <taxon>Glossiphoniidae</taxon>
        <taxon>Helobdella</taxon>
    </lineage>
</organism>
<sequence>MLSVIKSELVKYGENTSIKGIPKILKSKDIFLKGLWFLFFLASTVLLAYLLQRLFTNYYSWPVTTKYGENRKQTMSFPDITVCNLDIFAEGEPEELSMKDYLSFVNSTKNDQFENIIKLSTEYNMEMKYVSDILEELDSLSGYIMNLKKNRPKSVDCPDFIVDCTLFGTDWFEAKEACSVDNFTRVWNIDYYTCYTLKVDNLKLTNFNVMRGISLLLNIGPPNFIQLPFRHSLTSSQARGVQVSVHSAGTPPDLKRGFNVAHGTENIVEIVQTKTLRLDEPYNIMGCTNKEAMPYSNSGNYSSDLCIEYCQQHKISEECGCMTHLLNVPESDNTELCGNFSLGETTTDATKNDTTYDSLSRLICSVNHLDHLIELDESCVNECQLSCSESDYDSYLTSARWPQPSLELDIFKKFLIETDCFKNYPKVRARYDNYLKFSEEYARNQNVEFFDSNLTQIRNSFLLIKFVMKQNFPYYQSEGPVYKWDMMIGTVGGMFSLWLGITVANGVEIIELVYSMLKKCWKNKNSVKVLKENNTSVENFKENQQIDAQDLQISQISTKIN</sequence>
<dbReference type="InParanoid" id="T1ES61"/>
<dbReference type="GeneID" id="20199411"/>
<dbReference type="Gene3D" id="1.10.287.770">
    <property type="entry name" value="YojJ-like"/>
    <property type="match status" value="1"/>
</dbReference>
<keyword evidence="15" id="KW-1185">Reference proteome</keyword>
<evidence type="ECO:0000256" key="6">
    <source>
        <dbReference type="ARBA" id="ARBA00023053"/>
    </source>
</evidence>
<dbReference type="RefSeq" id="XP_009022611.1">
    <property type="nucleotide sequence ID" value="XM_009024363.1"/>
</dbReference>
<evidence type="ECO:0000256" key="8">
    <source>
        <dbReference type="ARBA" id="ARBA00023136"/>
    </source>
</evidence>
<comment type="subcellular location">
    <subcellularLocation>
        <location evidence="1">Membrane</location>
        <topology evidence="1">Multi-pass membrane protein</topology>
    </subcellularLocation>
</comment>
<dbReference type="AlphaFoldDB" id="T1ES61"/>
<dbReference type="GO" id="GO:0005886">
    <property type="term" value="C:plasma membrane"/>
    <property type="evidence" value="ECO:0000318"/>
    <property type="project" value="GO_Central"/>
</dbReference>
<dbReference type="PRINTS" id="PR01078">
    <property type="entry name" value="AMINACHANNEL"/>
</dbReference>
<dbReference type="eggNOG" id="KOG4294">
    <property type="taxonomic scope" value="Eukaryota"/>
</dbReference>
<feature type="transmembrane region" description="Helical" evidence="12">
    <location>
        <begin position="30"/>
        <end position="51"/>
    </location>
</feature>
<evidence type="ECO:0000256" key="7">
    <source>
        <dbReference type="ARBA" id="ARBA00023065"/>
    </source>
</evidence>
<dbReference type="GO" id="GO:0035725">
    <property type="term" value="P:sodium ion transmembrane transport"/>
    <property type="evidence" value="ECO:0000318"/>
    <property type="project" value="GO_Central"/>
</dbReference>
<dbReference type="EMBL" id="KB097143">
    <property type="protein sequence ID" value="ESN98602.1"/>
    <property type="molecule type" value="Genomic_DNA"/>
</dbReference>
<reference evidence="15" key="1">
    <citation type="submission" date="2012-12" db="EMBL/GenBank/DDBJ databases">
        <authorList>
            <person name="Hellsten U."/>
            <person name="Grimwood J."/>
            <person name="Chapman J.A."/>
            <person name="Shapiro H."/>
            <person name="Aerts A."/>
            <person name="Otillar R.P."/>
            <person name="Terry A.Y."/>
            <person name="Boore J.L."/>
            <person name="Simakov O."/>
            <person name="Marletaz F."/>
            <person name="Cho S.-J."/>
            <person name="Edsinger-Gonzales E."/>
            <person name="Havlak P."/>
            <person name="Kuo D.-H."/>
            <person name="Larsson T."/>
            <person name="Lv J."/>
            <person name="Arendt D."/>
            <person name="Savage R."/>
            <person name="Osoegawa K."/>
            <person name="de Jong P."/>
            <person name="Lindberg D.R."/>
            <person name="Seaver E.C."/>
            <person name="Weisblat D.A."/>
            <person name="Putnam N.H."/>
            <person name="Grigoriev I.V."/>
            <person name="Rokhsar D.S."/>
        </authorList>
    </citation>
    <scope>NUCLEOTIDE SEQUENCE</scope>
</reference>
<dbReference type="GO" id="GO:0015280">
    <property type="term" value="F:ligand-gated sodium channel activity"/>
    <property type="evidence" value="ECO:0000318"/>
    <property type="project" value="GO_Central"/>
</dbReference>
<keyword evidence="7 11" id="KW-0406">Ion transport</keyword>
<reference evidence="13 15" key="2">
    <citation type="journal article" date="2013" name="Nature">
        <title>Insights into bilaterian evolution from three spiralian genomes.</title>
        <authorList>
            <person name="Simakov O."/>
            <person name="Marletaz F."/>
            <person name="Cho S.J."/>
            <person name="Edsinger-Gonzales E."/>
            <person name="Havlak P."/>
            <person name="Hellsten U."/>
            <person name="Kuo D.H."/>
            <person name="Larsson T."/>
            <person name="Lv J."/>
            <person name="Arendt D."/>
            <person name="Savage R."/>
            <person name="Osoegawa K."/>
            <person name="de Jong P."/>
            <person name="Grimwood J."/>
            <person name="Chapman J.A."/>
            <person name="Shapiro H."/>
            <person name="Aerts A."/>
            <person name="Otillar R.P."/>
            <person name="Terry A.Y."/>
            <person name="Boore J.L."/>
            <person name="Grigoriev I.V."/>
            <person name="Lindberg D.R."/>
            <person name="Seaver E.C."/>
            <person name="Weisblat D.A."/>
            <person name="Putnam N.H."/>
            <person name="Rokhsar D.S."/>
        </authorList>
    </citation>
    <scope>NUCLEOTIDE SEQUENCE</scope>
</reference>
<keyword evidence="5 12" id="KW-1133">Transmembrane helix</keyword>
<keyword evidence="8 12" id="KW-0472">Membrane</keyword>
<proteinExistence type="inferred from homology"/>
<reference evidence="14" key="3">
    <citation type="submission" date="2015-06" db="UniProtKB">
        <authorList>
            <consortium name="EnsemblMetazoa"/>
        </authorList>
    </citation>
    <scope>IDENTIFICATION</scope>
</reference>
<dbReference type="OrthoDB" id="6262926at2759"/>
<evidence type="ECO:0000256" key="12">
    <source>
        <dbReference type="SAM" id="Phobius"/>
    </source>
</evidence>
<dbReference type="OMA" id="CGCLNSE"/>
<dbReference type="EMBL" id="AMQM01001008">
    <property type="status" value="NOT_ANNOTATED_CDS"/>
    <property type="molecule type" value="Genomic_DNA"/>
</dbReference>
<evidence type="ECO:0000256" key="1">
    <source>
        <dbReference type="ARBA" id="ARBA00004141"/>
    </source>
</evidence>
<evidence type="ECO:0000256" key="9">
    <source>
        <dbReference type="ARBA" id="ARBA00023201"/>
    </source>
</evidence>
<keyword evidence="3 11" id="KW-0894">Sodium channel</keyword>
<gene>
    <name evidence="14" type="primary">20199411</name>
    <name evidence="13" type="ORF">HELRODRAFT_162034</name>
</gene>
<evidence type="ECO:0000256" key="5">
    <source>
        <dbReference type="ARBA" id="ARBA00022989"/>
    </source>
</evidence>
<accession>T1ES61</accession>
<comment type="similarity">
    <text evidence="11">Belongs to the amiloride-sensitive sodium channel (TC 1.A.6) family.</text>
</comment>